<sequence length="54" mass="5749">MALVYGCKAYGGRLLRVIGRDGAVYYLAAAVTRVVQATLQIPGVTESKLGLDFC</sequence>
<dbReference type="Proteomes" id="UP000298030">
    <property type="component" value="Unassembled WGS sequence"/>
</dbReference>
<accession>A0A4Y7TTN8</accession>
<dbReference type="AlphaFoldDB" id="A0A4Y7TTN8"/>
<organism evidence="1 2">
    <name type="scientific">Coprinellus micaceus</name>
    <name type="common">Glistening ink-cap mushroom</name>
    <name type="synonym">Coprinus micaceus</name>
    <dbReference type="NCBI Taxonomy" id="71717"/>
    <lineage>
        <taxon>Eukaryota</taxon>
        <taxon>Fungi</taxon>
        <taxon>Dikarya</taxon>
        <taxon>Basidiomycota</taxon>
        <taxon>Agaricomycotina</taxon>
        <taxon>Agaricomycetes</taxon>
        <taxon>Agaricomycetidae</taxon>
        <taxon>Agaricales</taxon>
        <taxon>Agaricineae</taxon>
        <taxon>Psathyrellaceae</taxon>
        <taxon>Coprinellus</taxon>
    </lineage>
</organism>
<comment type="caution">
    <text evidence="1">The sequence shown here is derived from an EMBL/GenBank/DDBJ whole genome shotgun (WGS) entry which is preliminary data.</text>
</comment>
<evidence type="ECO:0000313" key="1">
    <source>
        <dbReference type="EMBL" id="TEB36982.1"/>
    </source>
</evidence>
<name>A0A4Y7TTN8_COPMI</name>
<protein>
    <submittedName>
        <fullName evidence="1">Uncharacterized protein</fullName>
    </submittedName>
</protein>
<reference evidence="1 2" key="1">
    <citation type="journal article" date="2019" name="Nat. Ecol. Evol.">
        <title>Megaphylogeny resolves global patterns of mushroom evolution.</title>
        <authorList>
            <person name="Varga T."/>
            <person name="Krizsan K."/>
            <person name="Foldi C."/>
            <person name="Dima B."/>
            <person name="Sanchez-Garcia M."/>
            <person name="Sanchez-Ramirez S."/>
            <person name="Szollosi G.J."/>
            <person name="Szarkandi J.G."/>
            <person name="Papp V."/>
            <person name="Albert L."/>
            <person name="Andreopoulos W."/>
            <person name="Angelini C."/>
            <person name="Antonin V."/>
            <person name="Barry K.W."/>
            <person name="Bougher N.L."/>
            <person name="Buchanan P."/>
            <person name="Buyck B."/>
            <person name="Bense V."/>
            <person name="Catcheside P."/>
            <person name="Chovatia M."/>
            <person name="Cooper J."/>
            <person name="Damon W."/>
            <person name="Desjardin D."/>
            <person name="Finy P."/>
            <person name="Geml J."/>
            <person name="Haridas S."/>
            <person name="Hughes K."/>
            <person name="Justo A."/>
            <person name="Karasinski D."/>
            <person name="Kautmanova I."/>
            <person name="Kiss B."/>
            <person name="Kocsube S."/>
            <person name="Kotiranta H."/>
            <person name="LaButti K.M."/>
            <person name="Lechner B.E."/>
            <person name="Liimatainen K."/>
            <person name="Lipzen A."/>
            <person name="Lukacs Z."/>
            <person name="Mihaltcheva S."/>
            <person name="Morgado L.N."/>
            <person name="Niskanen T."/>
            <person name="Noordeloos M.E."/>
            <person name="Ohm R.A."/>
            <person name="Ortiz-Santana B."/>
            <person name="Ovrebo C."/>
            <person name="Racz N."/>
            <person name="Riley R."/>
            <person name="Savchenko A."/>
            <person name="Shiryaev A."/>
            <person name="Soop K."/>
            <person name="Spirin V."/>
            <person name="Szebenyi C."/>
            <person name="Tomsovsky M."/>
            <person name="Tulloss R.E."/>
            <person name="Uehling J."/>
            <person name="Grigoriev I.V."/>
            <person name="Vagvolgyi C."/>
            <person name="Papp T."/>
            <person name="Martin F.M."/>
            <person name="Miettinen O."/>
            <person name="Hibbett D.S."/>
            <person name="Nagy L.G."/>
        </authorList>
    </citation>
    <scope>NUCLEOTIDE SEQUENCE [LARGE SCALE GENOMIC DNA]</scope>
    <source>
        <strain evidence="1 2">FP101781</strain>
    </source>
</reference>
<proteinExistence type="predicted"/>
<evidence type="ECO:0000313" key="2">
    <source>
        <dbReference type="Proteomes" id="UP000298030"/>
    </source>
</evidence>
<keyword evidence="2" id="KW-1185">Reference proteome</keyword>
<gene>
    <name evidence="1" type="ORF">FA13DRAFT_1091693</name>
</gene>
<dbReference type="EMBL" id="QPFP01000005">
    <property type="protein sequence ID" value="TEB36982.1"/>
    <property type="molecule type" value="Genomic_DNA"/>
</dbReference>